<evidence type="ECO:0000256" key="1">
    <source>
        <dbReference type="SAM" id="MobiDB-lite"/>
    </source>
</evidence>
<comment type="caution">
    <text evidence="2">The sequence shown here is derived from an EMBL/GenBank/DDBJ whole genome shotgun (WGS) entry which is preliminary data.</text>
</comment>
<organism evidence="2 3">
    <name type="scientific">Solihabitans fulvus</name>
    <dbReference type="NCBI Taxonomy" id="1892852"/>
    <lineage>
        <taxon>Bacteria</taxon>
        <taxon>Bacillati</taxon>
        <taxon>Actinomycetota</taxon>
        <taxon>Actinomycetes</taxon>
        <taxon>Pseudonocardiales</taxon>
        <taxon>Pseudonocardiaceae</taxon>
        <taxon>Solihabitans</taxon>
    </lineage>
</organism>
<accession>A0A5B2X2X7</accession>
<keyword evidence="3" id="KW-1185">Reference proteome</keyword>
<evidence type="ECO:0000313" key="2">
    <source>
        <dbReference type="EMBL" id="KAA2257525.1"/>
    </source>
</evidence>
<reference evidence="2 3" key="1">
    <citation type="submission" date="2019-09" db="EMBL/GenBank/DDBJ databases">
        <title>Goodfellowia gen. nov., a new genus of the Pseudonocardineae related to Actinoalloteichus, containing Goodfellowia coeruleoviolacea gen. nov., comb. nov. gen. nov., comb. nov.</title>
        <authorList>
            <person name="Labeda D."/>
        </authorList>
    </citation>
    <scope>NUCLEOTIDE SEQUENCE [LARGE SCALE GENOMIC DNA]</scope>
    <source>
        <strain evidence="2 3">AN110305</strain>
    </source>
</reference>
<gene>
    <name evidence="2" type="ORF">F0L68_24820</name>
</gene>
<feature type="region of interest" description="Disordered" evidence="1">
    <location>
        <begin position="161"/>
        <end position="185"/>
    </location>
</feature>
<dbReference type="EMBL" id="VUOB01000045">
    <property type="protein sequence ID" value="KAA2257525.1"/>
    <property type="molecule type" value="Genomic_DNA"/>
</dbReference>
<dbReference type="OrthoDB" id="5213367at2"/>
<protein>
    <submittedName>
        <fullName evidence="2">Uncharacterized protein</fullName>
    </submittedName>
</protein>
<dbReference type="Proteomes" id="UP000323454">
    <property type="component" value="Unassembled WGS sequence"/>
</dbReference>
<proteinExistence type="predicted"/>
<dbReference type="InterPro" id="IPR006311">
    <property type="entry name" value="TAT_signal"/>
</dbReference>
<dbReference type="RefSeq" id="WP_149852204.1">
    <property type="nucleotide sequence ID" value="NZ_VUOB01000045.1"/>
</dbReference>
<sequence length="327" mass="33507">MSDTPDPHTLSRRTFVRSAGTAAVVAGLAPTLVGRAAAAPVALNAVNLFMETTSPEISTGGTATLTLHVGNAPGANTTLSPATVFITTPYFYNLGNLSSVTGSPLPVSASVLYSNPAPNVPEVAQITIPAGLAPGTLETLTIPLVQLPNAPALPADGRATVHAGPLDTDTDVTRNSRGFQPVLDSSAVPPPGNPDLYFTYTPAVFTNAASPASLHVTVFNNSGLPLVGLGAFTYVTPIFTNLGPVQPLGTTVLYSNTDPFAPSIIQVSTIDLALLPYSFAIQLLLTHGAPRGTYGTNGIVYPARPAPSFDASPATQSMSIVQLVPPS</sequence>
<evidence type="ECO:0000313" key="3">
    <source>
        <dbReference type="Proteomes" id="UP000323454"/>
    </source>
</evidence>
<dbReference type="AlphaFoldDB" id="A0A5B2X2X7"/>
<dbReference type="PROSITE" id="PS51318">
    <property type="entry name" value="TAT"/>
    <property type="match status" value="1"/>
</dbReference>
<reference evidence="2 3" key="2">
    <citation type="submission" date="2019-09" db="EMBL/GenBank/DDBJ databases">
        <authorList>
            <person name="Jin C."/>
        </authorList>
    </citation>
    <scope>NUCLEOTIDE SEQUENCE [LARGE SCALE GENOMIC DNA]</scope>
    <source>
        <strain evidence="2 3">AN110305</strain>
    </source>
</reference>
<name>A0A5B2X2X7_9PSEU</name>